<evidence type="ECO:0000256" key="7">
    <source>
        <dbReference type="ARBA" id="ARBA00023141"/>
    </source>
</evidence>
<dbReference type="HAMAP" id="MF_00135">
    <property type="entry name" value="PRAI"/>
    <property type="match status" value="1"/>
</dbReference>
<dbReference type="Pfam" id="PF00697">
    <property type="entry name" value="PRAI"/>
    <property type="match status" value="1"/>
</dbReference>
<dbReference type="UniPathway" id="UPA00035">
    <property type="reaction ID" value="UER00042"/>
</dbReference>
<evidence type="ECO:0000256" key="2">
    <source>
        <dbReference type="ARBA" id="ARBA00004664"/>
    </source>
</evidence>
<evidence type="ECO:0000256" key="3">
    <source>
        <dbReference type="ARBA" id="ARBA00012572"/>
    </source>
</evidence>
<feature type="domain" description="N-(5'phosphoribosyl) anthranilate isomerase (PRAI)" evidence="10">
    <location>
        <begin position="4"/>
        <end position="215"/>
    </location>
</feature>
<keyword evidence="7 9" id="KW-0057">Aromatic amino acid biosynthesis</keyword>
<dbReference type="EC" id="5.3.1.24" evidence="3 9"/>
<keyword evidence="6 9" id="KW-0822">Tryptophan biosynthesis</keyword>
<dbReference type="GO" id="GO:0004640">
    <property type="term" value="F:phosphoribosylanthranilate isomerase activity"/>
    <property type="evidence" value="ECO:0007669"/>
    <property type="project" value="UniProtKB-UniRule"/>
</dbReference>
<dbReference type="InterPro" id="IPR011060">
    <property type="entry name" value="RibuloseP-bd_barrel"/>
</dbReference>
<dbReference type="Gene3D" id="3.20.20.70">
    <property type="entry name" value="Aldolase class I"/>
    <property type="match status" value="1"/>
</dbReference>
<evidence type="ECO:0000256" key="8">
    <source>
        <dbReference type="ARBA" id="ARBA00023235"/>
    </source>
</evidence>
<reference evidence="11" key="1">
    <citation type="journal article" date="2020" name="mSystems">
        <title>Genome- and Community-Level Interaction Insights into Carbon Utilization and Element Cycling Functions of Hydrothermarchaeota in Hydrothermal Sediment.</title>
        <authorList>
            <person name="Zhou Z."/>
            <person name="Liu Y."/>
            <person name="Xu W."/>
            <person name="Pan J."/>
            <person name="Luo Z.H."/>
            <person name="Li M."/>
        </authorList>
    </citation>
    <scope>NUCLEOTIDE SEQUENCE [LARGE SCALE GENOMIC DNA]</scope>
    <source>
        <strain evidence="11">SpSt-508</strain>
    </source>
</reference>
<gene>
    <name evidence="9" type="primary">trpF</name>
    <name evidence="11" type="ORF">ENS64_01430</name>
</gene>
<comment type="similarity">
    <text evidence="9">Belongs to the TrpF family.</text>
</comment>
<dbReference type="PANTHER" id="PTHR42894">
    <property type="entry name" value="N-(5'-PHOSPHORIBOSYL)ANTHRANILATE ISOMERASE"/>
    <property type="match status" value="1"/>
</dbReference>
<dbReference type="EMBL" id="DSVQ01000003">
    <property type="protein sequence ID" value="HGT37921.1"/>
    <property type="molecule type" value="Genomic_DNA"/>
</dbReference>
<accession>A0A7C4QG34</accession>
<dbReference type="CDD" id="cd00405">
    <property type="entry name" value="PRAI"/>
    <property type="match status" value="1"/>
</dbReference>
<dbReference type="PANTHER" id="PTHR42894:SF1">
    <property type="entry name" value="N-(5'-PHOSPHORIBOSYL)ANTHRANILATE ISOMERASE"/>
    <property type="match status" value="1"/>
</dbReference>
<protein>
    <recommendedName>
        <fullName evidence="4 9">N-(5'-phosphoribosyl)anthranilate isomerase</fullName>
        <shortName evidence="9">PRAI</shortName>
        <ecNumber evidence="3 9">5.3.1.24</ecNumber>
    </recommendedName>
</protein>
<sequence length="220" mass="23408">MVWVKICGVRDLATARALIEARPDAIGLNFYPRSSRLVALDDAAAMVASLPDAIEAVGVFVNAQPAAVASLVRQCGLRRVQFHGDEPPEQLAEFHRLLPEVPLIRAWRRDARGLGPLTAYLRQCSALGVPISAVLLDASRPGDYGGTGAVLPWSEVRQECETIALPPVILAGGLTPENVAHAVRTVRPWGVDVASGVETAPGVKDVALVARFIQQARTAA</sequence>
<dbReference type="GO" id="GO:0000162">
    <property type="term" value="P:L-tryptophan biosynthetic process"/>
    <property type="evidence" value="ECO:0007669"/>
    <property type="project" value="UniProtKB-UniRule"/>
</dbReference>
<dbReference type="SUPFAM" id="SSF51366">
    <property type="entry name" value="Ribulose-phoshate binding barrel"/>
    <property type="match status" value="1"/>
</dbReference>
<name>A0A7C4QG34_9PLAN</name>
<evidence type="ECO:0000256" key="6">
    <source>
        <dbReference type="ARBA" id="ARBA00022822"/>
    </source>
</evidence>
<keyword evidence="8 9" id="KW-0413">Isomerase</keyword>
<comment type="catalytic activity">
    <reaction evidence="1 9">
        <text>N-(5-phospho-beta-D-ribosyl)anthranilate = 1-(2-carboxyphenylamino)-1-deoxy-D-ribulose 5-phosphate</text>
        <dbReference type="Rhea" id="RHEA:21540"/>
        <dbReference type="ChEBI" id="CHEBI:18277"/>
        <dbReference type="ChEBI" id="CHEBI:58613"/>
        <dbReference type="EC" id="5.3.1.24"/>
    </reaction>
</comment>
<proteinExistence type="inferred from homology"/>
<dbReference type="InterPro" id="IPR044643">
    <property type="entry name" value="TrpF_fam"/>
</dbReference>
<dbReference type="InterPro" id="IPR013785">
    <property type="entry name" value="Aldolase_TIM"/>
</dbReference>
<evidence type="ECO:0000313" key="11">
    <source>
        <dbReference type="EMBL" id="HGT37921.1"/>
    </source>
</evidence>
<comment type="pathway">
    <text evidence="2 9">Amino-acid biosynthesis; L-tryptophan biosynthesis; L-tryptophan from chorismate: step 3/5.</text>
</comment>
<evidence type="ECO:0000259" key="10">
    <source>
        <dbReference type="Pfam" id="PF00697"/>
    </source>
</evidence>
<evidence type="ECO:0000256" key="4">
    <source>
        <dbReference type="ARBA" id="ARBA00022272"/>
    </source>
</evidence>
<keyword evidence="5 9" id="KW-0028">Amino-acid biosynthesis</keyword>
<dbReference type="AlphaFoldDB" id="A0A7C4QG34"/>
<evidence type="ECO:0000256" key="9">
    <source>
        <dbReference type="HAMAP-Rule" id="MF_00135"/>
    </source>
</evidence>
<dbReference type="InterPro" id="IPR001240">
    <property type="entry name" value="PRAI_dom"/>
</dbReference>
<evidence type="ECO:0000256" key="5">
    <source>
        <dbReference type="ARBA" id="ARBA00022605"/>
    </source>
</evidence>
<comment type="caution">
    <text evidence="11">The sequence shown here is derived from an EMBL/GenBank/DDBJ whole genome shotgun (WGS) entry which is preliminary data.</text>
</comment>
<organism evidence="11">
    <name type="scientific">Schlesneria paludicola</name>
    <dbReference type="NCBI Taxonomy" id="360056"/>
    <lineage>
        <taxon>Bacteria</taxon>
        <taxon>Pseudomonadati</taxon>
        <taxon>Planctomycetota</taxon>
        <taxon>Planctomycetia</taxon>
        <taxon>Planctomycetales</taxon>
        <taxon>Planctomycetaceae</taxon>
        <taxon>Schlesneria</taxon>
    </lineage>
</organism>
<evidence type="ECO:0000256" key="1">
    <source>
        <dbReference type="ARBA" id="ARBA00001164"/>
    </source>
</evidence>